<dbReference type="AlphaFoldDB" id="M1DNA1"/>
<name>M1DNA1_SOLTU</name>
<dbReference type="InParanoid" id="M1DNA1"/>
<sequence>MVFIVFTDCAAEDCLVTLVEITDEFGDPPFGQLIAFSILPLASSHSGSMSDTVLLQGTDRPRADCSFPRLLIHFLQRFVYCNEGWFMSFRRLAKLNSAIRRIPFLVLFSPICSVMRLSVDASTKTSNT</sequence>
<evidence type="ECO:0000313" key="1">
    <source>
        <dbReference type="EnsemblPlants" id="PGSC0003DMT400091732"/>
    </source>
</evidence>
<dbReference type="EnsemblPlants" id="PGSC0003DMT400091732">
    <property type="protein sequence ID" value="PGSC0003DMT400091732"/>
    <property type="gene ID" value="PGSC0003DMG400041303"/>
</dbReference>
<organism evidence="1 2">
    <name type="scientific">Solanum tuberosum</name>
    <name type="common">Potato</name>
    <dbReference type="NCBI Taxonomy" id="4113"/>
    <lineage>
        <taxon>Eukaryota</taxon>
        <taxon>Viridiplantae</taxon>
        <taxon>Streptophyta</taxon>
        <taxon>Embryophyta</taxon>
        <taxon>Tracheophyta</taxon>
        <taxon>Spermatophyta</taxon>
        <taxon>Magnoliopsida</taxon>
        <taxon>eudicotyledons</taxon>
        <taxon>Gunneridae</taxon>
        <taxon>Pentapetalae</taxon>
        <taxon>asterids</taxon>
        <taxon>lamiids</taxon>
        <taxon>Solanales</taxon>
        <taxon>Solanaceae</taxon>
        <taxon>Solanoideae</taxon>
        <taxon>Solaneae</taxon>
        <taxon>Solanum</taxon>
    </lineage>
</organism>
<dbReference type="HOGENOM" id="CLU_127924_1_0_1"/>
<dbReference type="PaxDb" id="4113-PGSC0003DMT400091732"/>
<reference evidence="1" key="2">
    <citation type="submission" date="2015-06" db="UniProtKB">
        <authorList>
            <consortium name="EnsemblPlants"/>
        </authorList>
    </citation>
    <scope>IDENTIFICATION</scope>
    <source>
        <strain evidence="1">DM1-3 516 R44</strain>
    </source>
</reference>
<accession>M1DNA1</accession>
<evidence type="ECO:0000313" key="2">
    <source>
        <dbReference type="Proteomes" id="UP000011115"/>
    </source>
</evidence>
<dbReference type="Gramene" id="PGSC0003DMT400091732">
    <property type="protein sequence ID" value="PGSC0003DMT400091732"/>
    <property type="gene ID" value="PGSC0003DMG400041303"/>
</dbReference>
<keyword evidence="2" id="KW-1185">Reference proteome</keyword>
<dbReference type="Proteomes" id="UP000011115">
    <property type="component" value="Unassembled WGS sequence"/>
</dbReference>
<protein>
    <submittedName>
        <fullName evidence="1">Uncharacterized protein</fullName>
    </submittedName>
</protein>
<reference evidence="2" key="1">
    <citation type="journal article" date="2011" name="Nature">
        <title>Genome sequence and analysis of the tuber crop potato.</title>
        <authorList>
            <consortium name="The Potato Genome Sequencing Consortium"/>
        </authorList>
    </citation>
    <scope>NUCLEOTIDE SEQUENCE [LARGE SCALE GENOMIC DNA]</scope>
    <source>
        <strain evidence="2">cv. DM1-3 516 R44</strain>
    </source>
</reference>
<proteinExistence type="predicted"/>